<feature type="domain" description="Hemerythrin-like" evidence="1">
    <location>
        <begin position="9"/>
        <end position="127"/>
    </location>
</feature>
<keyword evidence="3" id="KW-1185">Reference proteome</keyword>
<dbReference type="Gene3D" id="1.20.120.520">
    <property type="entry name" value="nmb1532 protein domain like"/>
    <property type="match status" value="1"/>
</dbReference>
<dbReference type="InterPro" id="IPR012312">
    <property type="entry name" value="Hemerythrin-like"/>
</dbReference>
<name>A0ABW5FK63_9PSEU</name>
<dbReference type="Pfam" id="PF01814">
    <property type="entry name" value="Hemerythrin"/>
    <property type="match status" value="1"/>
</dbReference>
<proteinExistence type="predicted"/>
<dbReference type="PANTHER" id="PTHR35585:SF1">
    <property type="entry name" value="HHE DOMAIN PROTEIN (AFU_ORTHOLOGUE AFUA_4G00730)"/>
    <property type="match status" value="1"/>
</dbReference>
<dbReference type="Proteomes" id="UP001597417">
    <property type="component" value="Unassembled WGS sequence"/>
</dbReference>
<evidence type="ECO:0000313" key="2">
    <source>
        <dbReference type="EMBL" id="MFD2414965.1"/>
    </source>
</evidence>
<accession>A0ABW5FK63</accession>
<dbReference type="RefSeq" id="WP_378260300.1">
    <property type="nucleotide sequence ID" value="NZ_JBHUKR010000002.1"/>
</dbReference>
<gene>
    <name evidence="2" type="ORF">ACFSXZ_01350</name>
</gene>
<evidence type="ECO:0000259" key="1">
    <source>
        <dbReference type="Pfam" id="PF01814"/>
    </source>
</evidence>
<reference evidence="3" key="1">
    <citation type="journal article" date="2019" name="Int. J. Syst. Evol. Microbiol.">
        <title>The Global Catalogue of Microorganisms (GCM) 10K type strain sequencing project: providing services to taxonomists for standard genome sequencing and annotation.</title>
        <authorList>
            <consortium name="The Broad Institute Genomics Platform"/>
            <consortium name="The Broad Institute Genome Sequencing Center for Infectious Disease"/>
            <person name="Wu L."/>
            <person name="Ma J."/>
        </authorList>
    </citation>
    <scope>NUCLEOTIDE SEQUENCE [LARGE SCALE GENOMIC DNA]</scope>
    <source>
        <strain evidence="3">CGMCC 4.7645</strain>
    </source>
</reference>
<sequence>MTATGPTDLISVLMSDHREVERLFAELEAREGTVEHRRELVDHVITEVASHVIIEETWMFPVFRTYVEGGDRIADQEMKEHVETERVMKELEGLSPAESHFEELLSRFIADIRRQIECEENEIFPELGKACPPERLRELGEKALHAKETAPTRP</sequence>
<organism evidence="2 3">
    <name type="scientific">Amycolatopsis pigmentata</name>
    <dbReference type="NCBI Taxonomy" id="450801"/>
    <lineage>
        <taxon>Bacteria</taxon>
        <taxon>Bacillati</taxon>
        <taxon>Actinomycetota</taxon>
        <taxon>Actinomycetes</taxon>
        <taxon>Pseudonocardiales</taxon>
        <taxon>Pseudonocardiaceae</taxon>
        <taxon>Amycolatopsis</taxon>
    </lineage>
</organism>
<evidence type="ECO:0000313" key="3">
    <source>
        <dbReference type="Proteomes" id="UP001597417"/>
    </source>
</evidence>
<protein>
    <submittedName>
        <fullName evidence="2">Hemerythrin domain-containing protein</fullName>
    </submittedName>
</protein>
<dbReference type="PANTHER" id="PTHR35585">
    <property type="entry name" value="HHE DOMAIN PROTEIN (AFU_ORTHOLOGUE AFUA_4G00730)"/>
    <property type="match status" value="1"/>
</dbReference>
<dbReference type="EMBL" id="JBHUKR010000002">
    <property type="protein sequence ID" value="MFD2414965.1"/>
    <property type="molecule type" value="Genomic_DNA"/>
</dbReference>
<comment type="caution">
    <text evidence="2">The sequence shown here is derived from an EMBL/GenBank/DDBJ whole genome shotgun (WGS) entry which is preliminary data.</text>
</comment>